<evidence type="ECO:0000256" key="2">
    <source>
        <dbReference type="ARBA" id="ARBA00008520"/>
    </source>
</evidence>
<dbReference type="RefSeq" id="WP_189426684.1">
    <property type="nucleotide sequence ID" value="NZ_BMZE01000003.1"/>
</dbReference>
<evidence type="ECO:0000256" key="3">
    <source>
        <dbReference type="ARBA" id="ARBA00011557"/>
    </source>
</evidence>
<comment type="function">
    <text evidence="8">Part of the ABC transporter complex UgpBAEC involved in sn-glycerol-3-phosphate (G3P) import. Binds G3P.</text>
</comment>
<reference evidence="10" key="1">
    <citation type="journal article" date="2014" name="Int. J. Syst. Evol. Microbiol.">
        <title>Complete genome sequence of Corynebacterium casei LMG S-19264T (=DSM 44701T), isolated from a smear-ripened cheese.</title>
        <authorList>
            <consortium name="US DOE Joint Genome Institute (JGI-PGF)"/>
            <person name="Walter F."/>
            <person name="Albersmeier A."/>
            <person name="Kalinowski J."/>
            <person name="Ruckert C."/>
        </authorList>
    </citation>
    <scope>NUCLEOTIDE SEQUENCE</scope>
    <source>
        <strain evidence="10">KCTC 32437</strain>
    </source>
</reference>
<evidence type="ECO:0000313" key="11">
    <source>
        <dbReference type="Proteomes" id="UP000646579"/>
    </source>
</evidence>
<dbReference type="InterPro" id="IPR006059">
    <property type="entry name" value="SBP"/>
</dbReference>
<reference evidence="10" key="2">
    <citation type="submission" date="2020-09" db="EMBL/GenBank/DDBJ databases">
        <authorList>
            <person name="Sun Q."/>
            <person name="Kim S."/>
        </authorList>
    </citation>
    <scope>NUCLEOTIDE SEQUENCE</scope>
    <source>
        <strain evidence="10">KCTC 32437</strain>
    </source>
</reference>
<evidence type="ECO:0000256" key="5">
    <source>
        <dbReference type="ARBA" id="ARBA00022448"/>
    </source>
</evidence>
<dbReference type="Pfam" id="PF01547">
    <property type="entry name" value="SBP_bac_1"/>
    <property type="match status" value="1"/>
</dbReference>
<organism evidence="10 11">
    <name type="scientific">Devosia pacifica</name>
    <dbReference type="NCBI Taxonomy" id="1335967"/>
    <lineage>
        <taxon>Bacteria</taxon>
        <taxon>Pseudomonadati</taxon>
        <taxon>Pseudomonadota</taxon>
        <taxon>Alphaproteobacteria</taxon>
        <taxon>Hyphomicrobiales</taxon>
        <taxon>Devosiaceae</taxon>
        <taxon>Devosia</taxon>
    </lineage>
</organism>
<protein>
    <recommendedName>
        <fullName evidence="4">sn-glycerol-3-phosphate-binding periplasmic protein UgpB</fullName>
    </recommendedName>
</protein>
<keyword evidence="11" id="KW-1185">Reference proteome</keyword>
<dbReference type="PANTHER" id="PTHR43649">
    <property type="entry name" value="ARABINOSE-BINDING PROTEIN-RELATED"/>
    <property type="match status" value="1"/>
</dbReference>
<comment type="subcellular location">
    <subcellularLocation>
        <location evidence="1">Periplasm</location>
    </subcellularLocation>
</comment>
<proteinExistence type="inferred from homology"/>
<accession>A0A918SBH8</accession>
<name>A0A918SBH8_9HYPH</name>
<evidence type="ECO:0000256" key="1">
    <source>
        <dbReference type="ARBA" id="ARBA00004418"/>
    </source>
</evidence>
<dbReference type="Proteomes" id="UP000646579">
    <property type="component" value="Unassembled WGS sequence"/>
</dbReference>
<dbReference type="InterPro" id="IPR050490">
    <property type="entry name" value="Bact_solute-bd_prot1"/>
</dbReference>
<evidence type="ECO:0000256" key="4">
    <source>
        <dbReference type="ARBA" id="ARBA00017470"/>
    </source>
</evidence>
<comment type="similarity">
    <text evidence="2">Belongs to the bacterial solute-binding protein 1 family.</text>
</comment>
<sequence length="418" mass="45438">MKLVTTTGLALLMAVGAAGSAFAQTEITFSLWGSPQEGEVWQEIASAFEAEHPDIAVNVEVADWDGYWEKLRVQVAGGTPPDVFAMDAPLYPDWQSRGVLLNLQPYLDADPEMLDGIYPTTLEAYKTDEGMFGLPRDFQTIVLFYNKDMFDAAGVEYPTSEWTWQDFRDAAAELTIDKDGDGTTDQWGAWAEVYDMEPLWGPVVWSHGGEIVDPEAGETLIDSPEAMEGFEFIRSVWLDDKSMPTSEQLSQYGWDGLLSGVAAMGFSGHWSVPEYSQAGLNLGVVPMPEGPAGRKTMVNSAGFVVSASTPNPDAAWEFVKYATSEAGQTELAKIGLAIPIRESVTSSDAYLGQEADIDHQVFVDALEYANVKPSFKGYEEWSGAVGDALSLAWSEGVPLEDALAEAVDYGNDALAANR</sequence>
<evidence type="ECO:0000256" key="7">
    <source>
        <dbReference type="ARBA" id="ARBA00022764"/>
    </source>
</evidence>
<evidence type="ECO:0000313" key="10">
    <source>
        <dbReference type="EMBL" id="GHA33215.1"/>
    </source>
</evidence>
<dbReference type="PANTHER" id="PTHR43649:SF31">
    <property type="entry name" value="SN-GLYCEROL-3-PHOSPHATE-BINDING PERIPLASMIC PROTEIN UGPB"/>
    <property type="match status" value="1"/>
</dbReference>
<comment type="subunit">
    <text evidence="3">The complex is composed of two ATP-binding proteins (UgpC), two transmembrane proteins (UgpA and UgpE) and a solute-binding protein (UgpB).</text>
</comment>
<dbReference type="SUPFAM" id="SSF53850">
    <property type="entry name" value="Periplasmic binding protein-like II"/>
    <property type="match status" value="1"/>
</dbReference>
<keyword evidence="7" id="KW-0574">Periplasm</keyword>
<evidence type="ECO:0000256" key="9">
    <source>
        <dbReference type="SAM" id="SignalP"/>
    </source>
</evidence>
<dbReference type="AlphaFoldDB" id="A0A918SBH8"/>
<dbReference type="EMBL" id="BMZE01000003">
    <property type="protein sequence ID" value="GHA33215.1"/>
    <property type="molecule type" value="Genomic_DNA"/>
</dbReference>
<feature type="chain" id="PRO_5038000156" description="sn-glycerol-3-phosphate-binding periplasmic protein UgpB" evidence="9">
    <location>
        <begin position="24"/>
        <end position="418"/>
    </location>
</feature>
<dbReference type="Gene3D" id="3.40.190.10">
    <property type="entry name" value="Periplasmic binding protein-like II"/>
    <property type="match status" value="1"/>
</dbReference>
<comment type="caution">
    <text evidence="10">The sequence shown here is derived from an EMBL/GenBank/DDBJ whole genome shotgun (WGS) entry which is preliminary data.</text>
</comment>
<dbReference type="CDD" id="cd13585">
    <property type="entry name" value="PBP2_TMBP_like"/>
    <property type="match status" value="1"/>
</dbReference>
<evidence type="ECO:0000256" key="6">
    <source>
        <dbReference type="ARBA" id="ARBA00022729"/>
    </source>
</evidence>
<gene>
    <name evidence="10" type="ORF">GCM10007989_31730</name>
</gene>
<evidence type="ECO:0000256" key="8">
    <source>
        <dbReference type="ARBA" id="ARBA00034473"/>
    </source>
</evidence>
<keyword evidence="5" id="KW-0813">Transport</keyword>
<feature type="signal peptide" evidence="9">
    <location>
        <begin position="1"/>
        <end position="23"/>
    </location>
</feature>
<keyword evidence="6 9" id="KW-0732">Signal</keyword>
<dbReference type="GO" id="GO:0042597">
    <property type="term" value="C:periplasmic space"/>
    <property type="evidence" value="ECO:0007669"/>
    <property type="project" value="UniProtKB-SubCell"/>
</dbReference>